<dbReference type="Proteomes" id="UP001066276">
    <property type="component" value="Chromosome 10"/>
</dbReference>
<evidence type="ECO:0000313" key="2">
    <source>
        <dbReference type="EMBL" id="KAJ1101814.1"/>
    </source>
</evidence>
<dbReference type="AlphaFoldDB" id="A0AAV7MF67"/>
<reference evidence="2" key="1">
    <citation type="journal article" date="2022" name="bioRxiv">
        <title>Sequencing and chromosome-scale assembly of the giantPleurodeles waltlgenome.</title>
        <authorList>
            <person name="Brown T."/>
            <person name="Elewa A."/>
            <person name="Iarovenko S."/>
            <person name="Subramanian E."/>
            <person name="Araus A.J."/>
            <person name="Petzold A."/>
            <person name="Susuki M."/>
            <person name="Suzuki K.-i.T."/>
            <person name="Hayashi T."/>
            <person name="Toyoda A."/>
            <person name="Oliveira C."/>
            <person name="Osipova E."/>
            <person name="Leigh N.D."/>
            <person name="Simon A."/>
            <person name="Yun M.H."/>
        </authorList>
    </citation>
    <scope>NUCLEOTIDE SEQUENCE</scope>
    <source>
        <strain evidence="2">20211129_DDA</strain>
        <tissue evidence="2">Liver</tissue>
    </source>
</reference>
<dbReference type="EMBL" id="JANPWB010000014">
    <property type="protein sequence ID" value="KAJ1101814.1"/>
    <property type="molecule type" value="Genomic_DNA"/>
</dbReference>
<organism evidence="2 3">
    <name type="scientific">Pleurodeles waltl</name>
    <name type="common">Iberian ribbed newt</name>
    <dbReference type="NCBI Taxonomy" id="8319"/>
    <lineage>
        <taxon>Eukaryota</taxon>
        <taxon>Metazoa</taxon>
        <taxon>Chordata</taxon>
        <taxon>Craniata</taxon>
        <taxon>Vertebrata</taxon>
        <taxon>Euteleostomi</taxon>
        <taxon>Amphibia</taxon>
        <taxon>Batrachia</taxon>
        <taxon>Caudata</taxon>
        <taxon>Salamandroidea</taxon>
        <taxon>Salamandridae</taxon>
        <taxon>Pleurodelinae</taxon>
        <taxon>Pleurodeles</taxon>
    </lineage>
</organism>
<keyword evidence="3" id="KW-1185">Reference proteome</keyword>
<gene>
    <name evidence="2" type="ORF">NDU88_006878</name>
</gene>
<name>A0AAV7MF67_PLEWA</name>
<protein>
    <submittedName>
        <fullName evidence="2">Uncharacterized protein</fullName>
    </submittedName>
</protein>
<accession>A0AAV7MF67</accession>
<proteinExistence type="predicted"/>
<feature type="compositionally biased region" description="Basic and acidic residues" evidence="1">
    <location>
        <begin position="8"/>
        <end position="38"/>
    </location>
</feature>
<feature type="region of interest" description="Disordered" evidence="1">
    <location>
        <begin position="1"/>
        <end position="80"/>
    </location>
</feature>
<sequence>MELPLRIVAKEQHLEPEAKEQHPEPEAKEKHTEPEAKEQQPVPEAKEQQPVAREGAKKVPALEHGRSGPGIGEWAQWGPRRSGGLCRGRVPVIGCAVDPVDGNGSREGSVEIEMLRCCTGVQWRTRAGNRGLFSESKPERSTT</sequence>
<feature type="compositionally biased region" description="Basic and acidic residues" evidence="1">
    <location>
        <begin position="54"/>
        <end position="66"/>
    </location>
</feature>
<comment type="caution">
    <text evidence="2">The sequence shown here is derived from an EMBL/GenBank/DDBJ whole genome shotgun (WGS) entry which is preliminary data.</text>
</comment>
<evidence type="ECO:0000256" key="1">
    <source>
        <dbReference type="SAM" id="MobiDB-lite"/>
    </source>
</evidence>
<evidence type="ECO:0000313" key="3">
    <source>
        <dbReference type="Proteomes" id="UP001066276"/>
    </source>
</evidence>